<organism evidence="2 3">
    <name type="scientific">Cohnella zeiphila</name>
    <dbReference type="NCBI Taxonomy" id="2761120"/>
    <lineage>
        <taxon>Bacteria</taxon>
        <taxon>Bacillati</taxon>
        <taxon>Bacillota</taxon>
        <taxon>Bacilli</taxon>
        <taxon>Bacillales</taxon>
        <taxon>Paenibacillaceae</taxon>
        <taxon>Cohnella</taxon>
    </lineage>
</organism>
<dbReference type="InterPro" id="IPR019734">
    <property type="entry name" value="TPR_rpt"/>
</dbReference>
<dbReference type="EMBL" id="JACJVO010000050">
    <property type="protein sequence ID" value="MBB6735466.1"/>
    <property type="molecule type" value="Genomic_DNA"/>
</dbReference>
<sequence>MIDQWFGALNDTLDDLLRRYPTASTKEKDELEQQWNVLKTISDDIIEAWLQFEDKMALYRNLKQENVPSFKALAGEDFMGPYLKGQGYFKLHMFAEGADCFERTLSLEPELNVARLLLAMCRMHLQQFAEAQRHFQLIAEWTDEPKLKAIAFNALGCVQAVFANLKQAQLYFQKAVEADPDFEDPRRNLESCRNRGSSGRLQLQFGSAELSAMMLA</sequence>
<dbReference type="InterPro" id="IPR011990">
    <property type="entry name" value="TPR-like_helical_dom_sf"/>
</dbReference>
<dbReference type="AlphaFoldDB" id="A0A7X0SST9"/>
<evidence type="ECO:0000256" key="1">
    <source>
        <dbReference type="PROSITE-ProRule" id="PRU00339"/>
    </source>
</evidence>
<evidence type="ECO:0000313" key="3">
    <source>
        <dbReference type="Proteomes" id="UP000564644"/>
    </source>
</evidence>
<dbReference type="SMART" id="SM00028">
    <property type="entry name" value="TPR"/>
    <property type="match status" value="2"/>
</dbReference>
<reference evidence="2 3" key="1">
    <citation type="submission" date="2020-08" db="EMBL/GenBank/DDBJ databases">
        <title>Cohnella phylogeny.</title>
        <authorList>
            <person name="Dunlap C."/>
        </authorList>
    </citation>
    <scope>NUCLEOTIDE SEQUENCE [LARGE SCALE GENOMIC DNA]</scope>
    <source>
        <strain evidence="2 3">CBP 2801</strain>
    </source>
</reference>
<dbReference type="Gene3D" id="1.25.40.10">
    <property type="entry name" value="Tetratricopeptide repeat domain"/>
    <property type="match status" value="1"/>
</dbReference>
<comment type="caution">
    <text evidence="2">The sequence shown here is derived from an EMBL/GenBank/DDBJ whole genome shotgun (WGS) entry which is preliminary data.</text>
</comment>
<proteinExistence type="predicted"/>
<evidence type="ECO:0000313" key="2">
    <source>
        <dbReference type="EMBL" id="MBB6735466.1"/>
    </source>
</evidence>
<accession>A0A7X0SST9</accession>
<evidence type="ECO:0008006" key="4">
    <source>
        <dbReference type="Google" id="ProtNLM"/>
    </source>
</evidence>
<gene>
    <name evidence="2" type="ORF">H7C18_31605</name>
</gene>
<keyword evidence="1" id="KW-0802">TPR repeat</keyword>
<feature type="repeat" description="TPR" evidence="1">
    <location>
        <begin position="149"/>
        <end position="182"/>
    </location>
</feature>
<protein>
    <recommendedName>
        <fullName evidence="4">Tetratricopeptide repeat protein</fullName>
    </recommendedName>
</protein>
<dbReference type="PROSITE" id="PS50005">
    <property type="entry name" value="TPR"/>
    <property type="match status" value="1"/>
</dbReference>
<name>A0A7X0SST9_9BACL</name>
<dbReference type="Proteomes" id="UP000564644">
    <property type="component" value="Unassembled WGS sequence"/>
</dbReference>
<dbReference type="RefSeq" id="WP_185133121.1">
    <property type="nucleotide sequence ID" value="NZ_JACJVO010000050.1"/>
</dbReference>
<keyword evidence="3" id="KW-1185">Reference proteome</keyword>
<dbReference type="SUPFAM" id="SSF48452">
    <property type="entry name" value="TPR-like"/>
    <property type="match status" value="1"/>
</dbReference>